<organism evidence="2 3">
    <name type="scientific">Novosphingobium aromaticivorans (strain ATCC 700278 / DSM 12444 / CCUG 56034 / CIP 105152 / NBRC 16084 / F199)</name>
    <dbReference type="NCBI Taxonomy" id="279238"/>
    <lineage>
        <taxon>Bacteria</taxon>
        <taxon>Pseudomonadati</taxon>
        <taxon>Pseudomonadota</taxon>
        <taxon>Alphaproteobacteria</taxon>
        <taxon>Sphingomonadales</taxon>
        <taxon>Sphingomonadaceae</taxon>
        <taxon>Novosphingobium</taxon>
    </lineage>
</organism>
<evidence type="ECO:0000313" key="3">
    <source>
        <dbReference type="Proteomes" id="UP000009134"/>
    </source>
</evidence>
<dbReference type="RefSeq" id="WP_011445096.1">
    <property type="nucleotide sequence ID" value="NC_007794.1"/>
</dbReference>
<dbReference type="KEGG" id="nar:Saro_1438"/>
<name>Q2G8E1_NOVAD</name>
<proteinExistence type="predicted"/>
<keyword evidence="3" id="KW-1185">Reference proteome</keyword>
<evidence type="ECO:0000313" key="2">
    <source>
        <dbReference type="EMBL" id="ABD25882.1"/>
    </source>
</evidence>
<protein>
    <submittedName>
        <fullName evidence="2">Uncharacterized protein</fullName>
    </submittedName>
</protein>
<dbReference type="EMBL" id="CP000248">
    <property type="protein sequence ID" value="ABD25882.1"/>
    <property type="molecule type" value="Genomic_DNA"/>
</dbReference>
<evidence type="ECO:0000256" key="1">
    <source>
        <dbReference type="SAM" id="SignalP"/>
    </source>
</evidence>
<dbReference type="AlphaFoldDB" id="Q2G8E1"/>
<dbReference type="STRING" id="279238.Saro_1438"/>
<feature type="chain" id="PRO_5004208052" evidence="1">
    <location>
        <begin position="23"/>
        <end position="165"/>
    </location>
</feature>
<dbReference type="HOGENOM" id="CLU_100562_1_1_5"/>
<accession>Q2G8E1</accession>
<sequence>MKRLLALAAASLAGLGTGTALARDSLGVFGTWGAFRDPGVPRCYAIAMADKIVGRKQEFQPYFTVGYWPARNIRAAVHVRLGRRLSPGSKVIVSFPEANFALTTGQADAWPVDQTANAGILAQMRSARTMIVIARGADGRTFRDSYRLGGAASAMDAAALGCANR</sequence>
<dbReference type="Proteomes" id="UP000009134">
    <property type="component" value="Chromosome"/>
</dbReference>
<dbReference type="eggNOG" id="COG5342">
    <property type="taxonomic scope" value="Bacteria"/>
</dbReference>
<keyword evidence="1" id="KW-0732">Signal</keyword>
<reference evidence="3" key="1">
    <citation type="submission" date="2006-01" db="EMBL/GenBank/DDBJ databases">
        <title>Complete sequence of Novosphingobium aromaticivorans DSM 12444.</title>
        <authorList>
            <consortium name="US DOE Joint Genome Institute"/>
            <person name="Copeland A."/>
            <person name="Lucas S."/>
            <person name="Lapidus A."/>
            <person name="Barry K."/>
            <person name="Detter J.C."/>
            <person name="Glavina T."/>
            <person name="Hammon N."/>
            <person name="Israni S."/>
            <person name="Pitluck S."/>
            <person name="Chain P."/>
            <person name="Malfatti S."/>
            <person name="Shin M."/>
            <person name="Vergez L."/>
            <person name="Schmutz J."/>
            <person name="Larimer F."/>
            <person name="Land M."/>
            <person name="Kyrpides N."/>
            <person name="Ivanova N."/>
            <person name="Fredrickson J."/>
            <person name="Balkwill D."/>
            <person name="Romine M.F."/>
            <person name="Richardson P."/>
        </authorList>
    </citation>
    <scope>NUCLEOTIDE SEQUENCE [LARGE SCALE GENOMIC DNA]</scope>
    <source>
        <strain evidence="3">ATCC 700278 / DSM 12444 / CCUG 56034 / CIP 105152 / NBRC 16084 / F199</strain>
    </source>
</reference>
<gene>
    <name evidence="2" type="ordered locus">Saro_1438</name>
</gene>
<feature type="signal peptide" evidence="1">
    <location>
        <begin position="1"/>
        <end position="22"/>
    </location>
</feature>